<feature type="domain" description="HTH tetR-type" evidence="3">
    <location>
        <begin position="9"/>
        <end position="69"/>
    </location>
</feature>
<comment type="caution">
    <text evidence="4">The sequence shown here is derived from an EMBL/GenBank/DDBJ whole genome shotgun (WGS) entry which is preliminary data.</text>
</comment>
<organism evidence="4 5">
    <name type="scientific">Nocardia rhamnosiphila</name>
    <dbReference type="NCBI Taxonomy" id="426716"/>
    <lineage>
        <taxon>Bacteria</taxon>
        <taxon>Bacillati</taxon>
        <taxon>Actinomycetota</taxon>
        <taxon>Actinomycetes</taxon>
        <taxon>Mycobacteriales</taxon>
        <taxon>Nocardiaceae</taxon>
        <taxon>Nocardia</taxon>
    </lineage>
</organism>
<dbReference type="SUPFAM" id="SSF46689">
    <property type="entry name" value="Homeodomain-like"/>
    <property type="match status" value="1"/>
</dbReference>
<keyword evidence="1 2" id="KW-0238">DNA-binding</keyword>
<dbReference type="Pfam" id="PF00440">
    <property type="entry name" value="TetR_N"/>
    <property type="match status" value="1"/>
</dbReference>
<proteinExistence type="predicted"/>
<gene>
    <name evidence="4" type="ORF">ABZ510_15430</name>
</gene>
<sequence>MVDSDATPSARQTELLEAAYRYVLAHGLGEMSLRPLAAAIGTSPRVLLYLFGSKDGLIRALLARARAEELALLSAVHVPGQADDRLPQIAAVLWGWLAEPSRRALLTLWLEGYVRSLVEPAGPWADFARETVEDWLEVLAAAQPARVRDSTDGRAARTRALAVLRGALIDLLATGDTDRVNAAVRREFGDRTGGRAGTEAAPAGVPGE</sequence>
<dbReference type="InterPro" id="IPR001647">
    <property type="entry name" value="HTH_TetR"/>
</dbReference>
<evidence type="ECO:0000256" key="2">
    <source>
        <dbReference type="PROSITE-ProRule" id="PRU00335"/>
    </source>
</evidence>
<protein>
    <submittedName>
        <fullName evidence="4">Helix-turn-helix domain-containing protein</fullName>
    </submittedName>
</protein>
<dbReference type="PROSITE" id="PS50977">
    <property type="entry name" value="HTH_TETR_2"/>
    <property type="match status" value="1"/>
</dbReference>
<dbReference type="RefSeq" id="WP_356956539.1">
    <property type="nucleotide sequence ID" value="NZ_JBEYBD010000006.1"/>
</dbReference>
<dbReference type="Proteomes" id="UP001550628">
    <property type="component" value="Unassembled WGS sequence"/>
</dbReference>
<name>A0ABV2WQU0_9NOCA</name>
<evidence type="ECO:0000256" key="1">
    <source>
        <dbReference type="ARBA" id="ARBA00023125"/>
    </source>
</evidence>
<keyword evidence="5" id="KW-1185">Reference proteome</keyword>
<evidence type="ECO:0000259" key="3">
    <source>
        <dbReference type="PROSITE" id="PS50977"/>
    </source>
</evidence>
<feature type="DNA-binding region" description="H-T-H motif" evidence="2">
    <location>
        <begin position="32"/>
        <end position="51"/>
    </location>
</feature>
<evidence type="ECO:0000313" key="4">
    <source>
        <dbReference type="EMBL" id="MEU1953253.1"/>
    </source>
</evidence>
<dbReference type="Gene3D" id="1.10.357.10">
    <property type="entry name" value="Tetracycline Repressor, domain 2"/>
    <property type="match status" value="1"/>
</dbReference>
<dbReference type="InterPro" id="IPR009057">
    <property type="entry name" value="Homeodomain-like_sf"/>
</dbReference>
<evidence type="ECO:0000313" key="5">
    <source>
        <dbReference type="Proteomes" id="UP001550628"/>
    </source>
</evidence>
<reference evidence="4 5" key="1">
    <citation type="submission" date="2024-06" db="EMBL/GenBank/DDBJ databases">
        <title>The Natural Products Discovery Center: Release of the First 8490 Sequenced Strains for Exploring Actinobacteria Biosynthetic Diversity.</title>
        <authorList>
            <person name="Kalkreuter E."/>
            <person name="Kautsar S.A."/>
            <person name="Yang D."/>
            <person name="Bader C.D."/>
            <person name="Teijaro C.N."/>
            <person name="Fluegel L."/>
            <person name="Davis C.M."/>
            <person name="Simpson J.R."/>
            <person name="Lauterbach L."/>
            <person name="Steele A.D."/>
            <person name="Gui C."/>
            <person name="Meng S."/>
            <person name="Li G."/>
            <person name="Viehrig K."/>
            <person name="Ye F."/>
            <person name="Su P."/>
            <person name="Kiefer A.F."/>
            <person name="Nichols A."/>
            <person name="Cepeda A.J."/>
            <person name="Yan W."/>
            <person name="Fan B."/>
            <person name="Jiang Y."/>
            <person name="Adhikari A."/>
            <person name="Zheng C.-J."/>
            <person name="Schuster L."/>
            <person name="Cowan T.M."/>
            <person name="Smanski M.J."/>
            <person name="Chevrette M.G."/>
            <person name="De Carvalho L.P.S."/>
            <person name="Shen B."/>
        </authorList>
    </citation>
    <scope>NUCLEOTIDE SEQUENCE [LARGE SCALE GENOMIC DNA]</scope>
    <source>
        <strain evidence="4 5">NPDC019708</strain>
    </source>
</reference>
<accession>A0ABV2WQU0</accession>
<dbReference type="EMBL" id="JBEYBF010000009">
    <property type="protein sequence ID" value="MEU1953253.1"/>
    <property type="molecule type" value="Genomic_DNA"/>
</dbReference>